<feature type="non-terminal residue" evidence="1">
    <location>
        <position position="1"/>
    </location>
</feature>
<accession>A0A0F8VUH1</accession>
<evidence type="ECO:0000313" key="1">
    <source>
        <dbReference type="EMBL" id="KKK47998.1"/>
    </source>
</evidence>
<sequence>CRHHWDIEEAHGPVALGTCRFCGKEKEFETSYGNYYNGVPLNYTMTSWDRRSDWVDG</sequence>
<comment type="caution">
    <text evidence="1">The sequence shown here is derived from an EMBL/GenBank/DDBJ whole genome shotgun (WGS) entry which is preliminary data.</text>
</comment>
<name>A0A0F8VUH1_9ZZZZ</name>
<reference evidence="1" key="1">
    <citation type="journal article" date="2015" name="Nature">
        <title>Complex archaea that bridge the gap between prokaryotes and eukaryotes.</title>
        <authorList>
            <person name="Spang A."/>
            <person name="Saw J.H."/>
            <person name="Jorgensen S.L."/>
            <person name="Zaremba-Niedzwiedzka K."/>
            <person name="Martijn J."/>
            <person name="Lind A.E."/>
            <person name="van Eijk R."/>
            <person name="Schleper C."/>
            <person name="Guy L."/>
            <person name="Ettema T.J."/>
        </authorList>
    </citation>
    <scope>NUCLEOTIDE SEQUENCE</scope>
</reference>
<organism evidence="1">
    <name type="scientific">marine sediment metagenome</name>
    <dbReference type="NCBI Taxonomy" id="412755"/>
    <lineage>
        <taxon>unclassified sequences</taxon>
        <taxon>metagenomes</taxon>
        <taxon>ecological metagenomes</taxon>
    </lineage>
</organism>
<proteinExistence type="predicted"/>
<protein>
    <submittedName>
        <fullName evidence="1">Uncharacterized protein</fullName>
    </submittedName>
</protein>
<dbReference type="AlphaFoldDB" id="A0A0F8VUH1"/>
<dbReference type="EMBL" id="LAZR01069290">
    <property type="protein sequence ID" value="KKK47998.1"/>
    <property type="molecule type" value="Genomic_DNA"/>
</dbReference>
<gene>
    <name evidence="1" type="ORF">LCGC14_3149580</name>
</gene>